<keyword evidence="1" id="KW-1133">Transmembrane helix</keyword>
<dbReference type="EMBL" id="WUTW01000001">
    <property type="protein sequence ID" value="MXQ62786.1"/>
    <property type="molecule type" value="Genomic_DNA"/>
</dbReference>
<evidence type="ECO:0000313" key="3">
    <source>
        <dbReference type="Proteomes" id="UP000431901"/>
    </source>
</evidence>
<keyword evidence="1" id="KW-0812">Transmembrane</keyword>
<gene>
    <name evidence="2" type="ORF">GQ466_01925</name>
</gene>
<dbReference type="SUPFAM" id="SSF50969">
    <property type="entry name" value="YVTN repeat-like/Quinoprotein amine dehydrogenase"/>
    <property type="match status" value="1"/>
</dbReference>
<dbReference type="OrthoDB" id="3459736at2"/>
<feature type="transmembrane region" description="Helical" evidence="1">
    <location>
        <begin position="40"/>
        <end position="59"/>
    </location>
</feature>
<dbReference type="InterPro" id="IPR011659">
    <property type="entry name" value="WD40"/>
</dbReference>
<evidence type="ECO:0000256" key="1">
    <source>
        <dbReference type="SAM" id="Phobius"/>
    </source>
</evidence>
<accession>A0A6I4W3J6</accession>
<dbReference type="RefSeq" id="WP_161101027.1">
    <property type="nucleotide sequence ID" value="NZ_JBHLYI010000002.1"/>
</dbReference>
<dbReference type="Proteomes" id="UP000431901">
    <property type="component" value="Unassembled WGS sequence"/>
</dbReference>
<reference evidence="2 3" key="1">
    <citation type="submission" date="2019-12" db="EMBL/GenBank/DDBJ databases">
        <title>Nocardia macrotermitis sp. nov. and Nocardia aurantia sp. nov., isolated from the gut of the fungus growing-termite Macrotermes natalensis.</title>
        <authorList>
            <person name="Christine B."/>
            <person name="Rene B."/>
        </authorList>
    </citation>
    <scope>NUCLEOTIDE SEQUENCE [LARGE SCALE GENOMIC DNA]</scope>
    <source>
        <strain evidence="2 3">DSM 102126</strain>
    </source>
</reference>
<comment type="caution">
    <text evidence="2">The sequence shown here is derived from an EMBL/GenBank/DDBJ whole genome shotgun (WGS) entry which is preliminary data.</text>
</comment>
<keyword evidence="1" id="KW-0472">Membrane</keyword>
<protein>
    <submittedName>
        <fullName evidence="2">Uncharacterized protein</fullName>
    </submittedName>
</protein>
<dbReference type="InterPro" id="IPR011042">
    <property type="entry name" value="6-blade_b-propeller_TolB-like"/>
</dbReference>
<sequence>MADLEDRLRDALRAAAATVDEHAGRPFPTPARRAAPVRRWTPVAAALVVLLMVGGIFMVRRNDDDPVLPLARMPEFVVLSTLAADGTASALEARRTADGRLLDRRAAPEGTKFRSVAVAGNGRVVFAAVQTEGGRGCGFEIERFTIGRSGQITGGTPVSRGRIDGEIATEGGLAVTPDGARIAYSAQQCAGDATRGVLGVIETSTAARRESGPVQASLSSLSWTPDGRTLVYVRTVNSRSSTVLVADVGASGAIGTGTKIRTVRNETFALLAVVTPDRRIIVLDGRLAKRTETFAPQGSSRRRDADNSVRFLDLKGRELGARSVRGVAGFDVPLLKLDASGRFLLTAVGAVDLAAEGPAHRIDGSANDVDVAW</sequence>
<dbReference type="Gene3D" id="2.120.10.30">
    <property type="entry name" value="TolB, C-terminal domain"/>
    <property type="match status" value="1"/>
</dbReference>
<name>A0A6I4W3J6_9ACTN</name>
<dbReference type="InterPro" id="IPR011044">
    <property type="entry name" value="Quino_amine_DH_bsu"/>
</dbReference>
<evidence type="ECO:0000313" key="2">
    <source>
        <dbReference type="EMBL" id="MXQ62786.1"/>
    </source>
</evidence>
<keyword evidence="3" id="KW-1185">Reference proteome</keyword>
<dbReference type="AlphaFoldDB" id="A0A6I4W3J6"/>
<proteinExistence type="predicted"/>
<dbReference type="Pfam" id="PF07676">
    <property type="entry name" value="PD40"/>
    <property type="match status" value="1"/>
</dbReference>
<organism evidence="2 3">
    <name type="scientific">Actinomadura rayongensis</name>
    <dbReference type="NCBI Taxonomy" id="1429076"/>
    <lineage>
        <taxon>Bacteria</taxon>
        <taxon>Bacillati</taxon>
        <taxon>Actinomycetota</taxon>
        <taxon>Actinomycetes</taxon>
        <taxon>Streptosporangiales</taxon>
        <taxon>Thermomonosporaceae</taxon>
        <taxon>Actinomadura</taxon>
    </lineage>
</organism>